<dbReference type="InterPro" id="IPR018247">
    <property type="entry name" value="EF_Hand_1_Ca_BS"/>
</dbReference>
<dbReference type="InterPro" id="IPR000008">
    <property type="entry name" value="C2_dom"/>
</dbReference>
<evidence type="ECO:0000256" key="5">
    <source>
        <dbReference type="ARBA" id="ARBA00022989"/>
    </source>
</evidence>
<reference evidence="14" key="1">
    <citation type="submission" date="2021-02" db="EMBL/GenBank/DDBJ databases">
        <authorList>
            <person name="Dougan E. K."/>
            <person name="Rhodes N."/>
            <person name="Thang M."/>
            <person name="Chan C."/>
        </authorList>
    </citation>
    <scope>NUCLEOTIDE SEQUENCE</scope>
</reference>
<dbReference type="Pfam" id="PF03124">
    <property type="entry name" value="EXS"/>
    <property type="match status" value="1"/>
</dbReference>
<evidence type="ECO:0000256" key="4">
    <source>
        <dbReference type="ARBA" id="ARBA00022837"/>
    </source>
</evidence>
<feature type="domain" description="Protein kinase" evidence="11">
    <location>
        <begin position="122"/>
        <end position="481"/>
    </location>
</feature>
<dbReference type="GO" id="GO:0004672">
    <property type="term" value="F:protein kinase activity"/>
    <property type="evidence" value="ECO:0007669"/>
    <property type="project" value="InterPro"/>
</dbReference>
<dbReference type="Pfam" id="PF03105">
    <property type="entry name" value="SPX"/>
    <property type="match status" value="1"/>
</dbReference>
<comment type="subcellular location">
    <subcellularLocation>
        <location evidence="1">Membrane</location>
        <topology evidence="1">Multi-pass membrane protein</topology>
    </subcellularLocation>
</comment>
<protein>
    <submittedName>
        <fullName evidence="14">Xpr1 protein</fullName>
    </submittedName>
</protein>
<name>A0A812UEV6_9DINO</name>
<dbReference type="InterPro" id="IPR004342">
    <property type="entry name" value="EXS_C"/>
</dbReference>
<dbReference type="GO" id="GO:0016020">
    <property type="term" value="C:membrane"/>
    <property type="evidence" value="ECO:0007669"/>
    <property type="project" value="UniProtKB-SubCell"/>
</dbReference>
<feature type="domain" description="C2" evidence="10">
    <location>
        <begin position="1423"/>
        <end position="1546"/>
    </location>
</feature>
<feature type="domain" description="EF-hand" evidence="12">
    <location>
        <begin position="1295"/>
        <end position="1330"/>
    </location>
</feature>
<dbReference type="SUPFAM" id="SSF47473">
    <property type="entry name" value="EF-hand"/>
    <property type="match status" value="1"/>
</dbReference>
<dbReference type="PROSITE" id="PS50004">
    <property type="entry name" value="C2"/>
    <property type="match status" value="1"/>
</dbReference>
<dbReference type="InterPro" id="IPR002048">
    <property type="entry name" value="EF_hand_dom"/>
</dbReference>
<dbReference type="PROSITE" id="PS00108">
    <property type="entry name" value="PROTEIN_KINASE_ST"/>
    <property type="match status" value="1"/>
</dbReference>
<evidence type="ECO:0000256" key="9">
    <source>
        <dbReference type="SAM" id="Phobius"/>
    </source>
</evidence>
<dbReference type="CDD" id="cd00051">
    <property type="entry name" value="EFh"/>
    <property type="match status" value="1"/>
</dbReference>
<organism evidence="14 15">
    <name type="scientific">Symbiodinium natans</name>
    <dbReference type="NCBI Taxonomy" id="878477"/>
    <lineage>
        <taxon>Eukaryota</taxon>
        <taxon>Sar</taxon>
        <taxon>Alveolata</taxon>
        <taxon>Dinophyceae</taxon>
        <taxon>Suessiales</taxon>
        <taxon>Symbiodiniaceae</taxon>
        <taxon>Symbiodinium</taxon>
    </lineage>
</organism>
<keyword evidence="3 9" id="KW-0812">Transmembrane</keyword>
<feature type="region of interest" description="Disordered" evidence="8">
    <location>
        <begin position="1392"/>
        <end position="1418"/>
    </location>
</feature>
<proteinExistence type="inferred from homology"/>
<feature type="compositionally biased region" description="Polar residues" evidence="8">
    <location>
        <begin position="1397"/>
        <end position="1416"/>
    </location>
</feature>
<sequence length="1682" mass="186684">MAFSGMDCEALVRTLDQCLDQKDSLGQVVSRHYRRLPAHHTGIRAADLQEIFPSIAQALGLPPWIFDGAHQVIDSFDLNGNGMLEEDEAKRITWKLLQQKRLEIGGRRQVKVPFSSVKGQGYTVVKELGRGGQGTMYLCTKWSWFRKSKYCIKFYEKADANAGGLDELMDEYMLMASLDDRHIAKTYEVFQDSSFYYLVNEPYFGGDLSKLGKNASQQGVRMGENWWRQIFRQCLDGLCYLHANGVMHCDIKEPNIMISKSDSFQAPLVVLIDFGLASAFTSHRQGVCGTPGYIPPETWRHGIWYPRGDVFSMGVVFFQCMCGMVPSKNGSVQGALVEGCGSHEDLSLAAQSRPDAKCMFAYFGEGPRFEDQNVTFEVNRLECAQGSFCLARLAHVAWAHLADEIRKADRRAADLQREQKMPAWLPKRCMSCQSGKALLSQALFVVFEIFVRKQQPPQPSRYSSNALSSSQELEKVAHPTANGNGHVQGEEESSSKGKNVELDNHGERKKMALPTMSGVFVDRGIDGLNQQLEELKKLISESGLAVTAAAEAIDAYASADEESSHMKLHALQALGNVSIGVQRLRAFAELNYAALYKILKKHDKTLKTKFGLEHLFPRLVKETNLSDHSRLQVLNDEVKELSMKCSQTSESPEVACLIHGLGRTGRDMTLVNPISHRSELVLSFFLGSSLALFLAIGVLLALPEKSPKTFSEAYFLTPIPVFRVVFSYLLILWCMGAVAKICDQWDVNHLFILNVDPRCRVTPEFFFARAATLTTIWILIFGMYVVDYKWKVLPTVWASDGFNKRSSFHFVFYPLTLLLLAILGTLAPSTICRNRYKISVLQSVKRTGLAPVYSVDFADNMVGDVLTSLAKPIEDVPAAVCYLLSHHPQEEDVVKRFVANGDSCSAGTHRWVVPALAALPFWFRALQCCRRYADTKEQRHLWNLGKYLCSLLVVIVSRMESLTLLVAVSTTATLYAFFWDVGLDWGLSYKELLYACPCFPCKSTAAKTRSNLTVTGRQFPIKAYVLCSLMDIFARSTWVFTLMPTSLVTGNIVARVILVSVMSSIEIIRRSMWAVLRIEYEQVSNASGFRALLWVPSKLNASSTAQVQPERNNSVSGGPSHGVLVYMHHVPWEQGLGCDTATADLEAQRVIFRRFPQSMPLLRDLIETMTLRERRARPVALVALGHDWFKSSTDAELPSTSLHGLLGCAMGHEVTEELSIRLSEANTLHALRQLQQQFQERDRRRQGTVDAEVALELFVAHGVPAKIARRCIESSGPHFPYVALMNDLLASKERYGYQYVLELFQALDVDSSGSLSLEELRGLMGGGVFKLRHADDVEQLLSWMDTNQDGTVSFGEFLNVALEYGQINTRAEGENTSPSFWAGLGLQGWGQSSSGSTLPARSMPTQKPSKGSSAIMSQMAPGSLPGSQISTQVPDGPPKVWRLRVGIFSASSPGRPEVPGFEAAYCMCSLCGEDSASKAVELFRTGTVRFDGQASWNIEEELLDYQPPDGLEFAIVCQGQSERLLGKARLSHRQFFPLGCNTRLTLSRSGGGIQGTLWVKILVMEDDGQLVSEAPLQDPSPVQKLPGRGYNGYKPAEDANAGMSVTWGRSWVEERQPVLAGFRSRQLPPAPPPVQFVQHPHVVDAGAWAPAHSPSQMLVAAPGMQLYTPYPAMGAMMVPARV</sequence>
<feature type="region of interest" description="Disordered" evidence="8">
    <location>
        <begin position="479"/>
        <end position="506"/>
    </location>
</feature>
<dbReference type="Pfam" id="PF13499">
    <property type="entry name" value="EF-hand_7"/>
    <property type="match status" value="1"/>
</dbReference>
<feature type="transmembrane region" description="Helical" evidence="9">
    <location>
        <begin position="806"/>
        <end position="827"/>
    </location>
</feature>
<comment type="similarity">
    <text evidence="2">Belongs to the SYG1 (TC 2.A.94) family.</text>
</comment>
<dbReference type="PROSITE" id="PS51380">
    <property type="entry name" value="EXS"/>
    <property type="match status" value="1"/>
</dbReference>
<dbReference type="EMBL" id="CAJNDS010002701">
    <property type="protein sequence ID" value="CAE7567901.1"/>
    <property type="molecule type" value="Genomic_DNA"/>
</dbReference>
<feature type="transmembrane region" description="Helical" evidence="9">
    <location>
        <begin position="714"/>
        <end position="735"/>
    </location>
</feature>
<dbReference type="InterPro" id="IPR004331">
    <property type="entry name" value="SPX_dom"/>
</dbReference>
<dbReference type="GO" id="GO:0005524">
    <property type="term" value="F:ATP binding"/>
    <property type="evidence" value="ECO:0007669"/>
    <property type="project" value="InterPro"/>
</dbReference>
<dbReference type="Gene3D" id="1.10.238.10">
    <property type="entry name" value="EF-hand"/>
    <property type="match status" value="1"/>
</dbReference>
<dbReference type="PROSITE" id="PS00018">
    <property type="entry name" value="EF_HAND_1"/>
    <property type="match status" value="2"/>
</dbReference>
<evidence type="ECO:0000256" key="3">
    <source>
        <dbReference type="ARBA" id="ARBA00022692"/>
    </source>
</evidence>
<feature type="transmembrane region" description="Helical" evidence="9">
    <location>
        <begin position="680"/>
        <end position="702"/>
    </location>
</feature>
<dbReference type="PROSITE" id="PS50222">
    <property type="entry name" value="EF_HAND_2"/>
    <property type="match status" value="2"/>
</dbReference>
<keyword evidence="15" id="KW-1185">Reference proteome</keyword>
<accession>A0A812UEV6</accession>
<feature type="domain" description="EXS" evidence="13">
    <location>
        <begin position="904"/>
        <end position="1109"/>
    </location>
</feature>
<dbReference type="SUPFAM" id="SSF56112">
    <property type="entry name" value="Protein kinase-like (PK-like)"/>
    <property type="match status" value="1"/>
</dbReference>
<keyword evidence="6 9" id="KW-0472">Membrane</keyword>
<dbReference type="InterPro" id="IPR008271">
    <property type="entry name" value="Ser/Thr_kinase_AS"/>
</dbReference>
<evidence type="ECO:0000256" key="1">
    <source>
        <dbReference type="ARBA" id="ARBA00004141"/>
    </source>
</evidence>
<dbReference type="PROSITE" id="PS50011">
    <property type="entry name" value="PROTEIN_KINASE_DOM"/>
    <property type="match status" value="1"/>
</dbReference>
<comment type="caution">
    <text evidence="14">The sequence shown here is derived from an EMBL/GenBank/DDBJ whole genome shotgun (WGS) entry which is preliminary data.</text>
</comment>
<evidence type="ECO:0000259" key="12">
    <source>
        <dbReference type="PROSITE" id="PS50222"/>
    </source>
</evidence>
<dbReference type="Gene3D" id="1.10.510.10">
    <property type="entry name" value="Transferase(Phosphotransferase) domain 1"/>
    <property type="match status" value="1"/>
</dbReference>
<dbReference type="InterPro" id="IPR011009">
    <property type="entry name" value="Kinase-like_dom_sf"/>
</dbReference>
<evidence type="ECO:0000256" key="6">
    <source>
        <dbReference type="ARBA" id="ARBA00023136"/>
    </source>
</evidence>
<gene>
    <name evidence="14" type="primary">xpr1</name>
    <name evidence="14" type="ORF">SNAT2548_LOCUS32234</name>
</gene>
<dbReference type="GO" id="GO:0005737">
    <property type="term" value="C:cytoplasm"/>
    <property type="evidence" value="ECO:0007669"/>
    <property type="project" value="TreeGrafter"/>
</dbReference>
<dbReference type="Pfam" id="PF00069">
    <property type="entry name" value="Pkinase"/>
    <property type="match status" value="1"/>
</dbReference>
<comment type="similarity">
    <text evidence="7">Belongs to the protein kinase superfamily. Ser/Thr protein kinase family. CDPK subfamily.</text>
</comment>
<evidence type="ECO:0000259" key="11">
    <source>
        <dbReference type="PROSITE" id="PS50011"/>
    </source>
</evidence>
<evidence type="ECO:0000256" key="8">
    <source>
        <dbReference type="SAM" id="MobiDB-lite"/>
    </source>
</evidence>
<evidence type="ECO:0000259" key="13">
    <source>
        <dbReference type="PROSITE" id="PS51380"/>
    </source>
</evidence>
<dbReference type="SMART" id="SM00054">
    <property type="entry name" value="EFh"/>
    <property type="match status" value="3"/>
</dbReference>
<evidence type="ECO:0000259" key="10">
    <source>
        <dbReference type="PROSITE" id="PS50004"/>
    </source>
</evidence>
<keyword evidence="4" id="KW-0106">Calcium</keyword>
<feature type="compositionally biased region" description="Basic and acidic residues" evidence="8">
    <location>
        <begin position="493"/>
        <end position="506"/>
    </location>
</feature>
<dbReference type="Proteomes" id="UP000604046">
    <property type="component" value="Unassembled WGS sequence"/>
</dbReference>
<dbReference type="InterPro" id="IPR011992">
    <property type="entry name" value="EF-hand-dom_pair"/>
</dbReference>
<keyword evidence="5 9" id="KW-1133">Transmembrane helix</keyword>
<dbReference type="OrthoDB" id="9970435at2759"/>
<evidence type="ECO:0000313" key="14">
    <source>
        <dbReference type="EMBL" id="CAE7567901.1"/>
    </source>
</evidence>
<evidence type="ECO:0000256" key="7">
    <source>
        <dbReference type="ARBA" id="ARBA00024334"/>
    </source>
</evidence>
<evidence type="ECO:0000313" key="15">
    <source>
        <dbReference type="Proteomes" id="UP000604046"/>
    </source>
</evidence>
<evidence type="ECO:0000256" key="2">
    <source>
        <dbReference type="ARBA" id="ARBA00009665"/>
    </source>
</evidence>
<dbReference type="SMART" id="SM00220">
    <property type="entry name" value="S_TKc"/>
    <property type="match status" value="1"/>
</dbReference>
<feature type="domain" description="EF-hand" evidence="12">
    <location>
        <begin position="1332"/>
        <end position="1367"/>
    </location>
</feature>
<dbReference type="InterPro" id="IPR000719">
    <property type="entry name" value="Prot_kinase_dom"/>
</dbReference>
<dbReference type="GO" id="GO:0005509">
    <property type="term" value="F:calcium ion binding"/>
    <property type="evidence" value="ECO:0007669"/>
    <property type="project" value="InterPro"/>
</dbReference>
<dbReference type="PANTHER" id="PTHR10783">
    <property type="entry name" value="XENOTROPIC AND POLYTROPIC RETROVIRUS RECEPTOR 1-RELATED"/>
    <property type="match status" value="1"/>
</dbReference>
<feature type="transmembrane region" description="Helical" evidence="9">
    <location>
        <begin position="766"/>
        <end position="786"/>
    </location>
</feature>